<dbReference type="FunFam" id="1.10.45.10:FF:000001">
    <property type="entry name" value="D-lactate dehydrogenase mitochondrial"/>
    <property type="match status" value="1"/>
</dbReference>
<dbReference type="InterPro" id="IPR016171">
    <property type="entry name" value="Vanillyl_alc_oxidase_C-sub2"/>
</dbReference>
<comment type="function">
    <text evidence="13">Catalyzes the oxidation of D-2-hydroxyglutarate (D-2-HG) to alpha-ketoglutarate. Also catalyzes the oxidation of other D-2-hydroxyacids, such as D-malate (D-MAL) and D-lactate (D-LAC). Exhibits high activities towards D-2-HG and D-MAL but a very weak activity towards D-LAC.</text>
</comment>
<dbReference type="InterPro" id="IPR016164">
    <property type="entry name" value="FAD-linked_Oxase-like_C"/>
</dbReference>
<dbReference type="PANTHER" id="PTHR43716">
    <property type="entry name" value="D-2-HYDROXYGLUTARATE DEHYDROGENASE, MITOCHONDRIAL"/>
    <property type="match status" value="1"/>
</dbReference>
<dbReference type="FunFam" id="3.30.70.2190:FF:000001">
    <property type="entry name" value="D-2-hydroxyglutarate dehydrogenase mitochondrial"/>
    <property type="match status" value="1"/>
</dbReference>
<comment type="subcellular location">
    <subcellularLocation>
        <location evidence="2">Mitochondrion</location>
    </subcellularLocation>
</comment>
<dbReference type="Gene3D" id="1.10.45.10">
    <property type="entry name" value="Vanillyl-alcohol Oxidase, Chain A, domain 4"/>
    <property type="match status" value="1"/>
</dbReference>
<dbReference type="EMBL" id="MCFF01000023">
    <property type="protein sequence ID" value="ORZ13340.1"/>
    <property type="molecule type" value="Genomic_DNA"/>
</dbReference>
<evidence type="ECO:0000256" key="2">
    <source>
        <dbReference type="ARBA" id="ARBA00004173"/>
    </source>
</evidence>
<evidence type="ECO:0000313" key="18">
    <source>
        <dbReference type="Proteomes" id="UP000193648"/>
    </source>
</evidence>
<dbReference type="FunFam" id="3.30.43.10:FF:000002">
    <property type="entry name" value="D-2-hydroxyglutarate dehydrogenase, mitochondrial"/>
    <property type="match status" value="1"/>
</dbReference>
<evidence type="ECO:0000259" key="16">
    <source>
        <dbReference type="PROSITE" id="PS51387"/>
    </source>
</evidence>
<dbReference type="GO" id="GO:0005739">
    <property type="term" value="C:mitochondrion"/>
    <property type="evidence" value="ECO:0007669"/>
    <property type="project" value="UniProtKB-SubCell"/>
</dbReference>
<dbReference type="SUPFAM" id="SSF55103">
    <property type="entry name" value="FAD-linked oxidases, C-terminal domain"/>
    <property type="match status" value="1"/>
</dbReference>
<dbReference type="STRING" id="64571.A0A1Y2GJY2"/>
<name>A0A1Y2GJY2_9FUNG</name>
<dbReference type="Gene3D" id="3.30.70.2740">
    <property type="match status" value="1"/>
</dbReference>
<dbReference type="Gene3D" id="3.30.70.2190">
    <property type="match status" value="1"/>
</dbReference>
<dbReference type="Pfam" id="PF02913">
    <property type="entry name" value="FAD-oxidase_C"/>
    <property type="match status" value="1"/>
</dbReference>
<comment type="catalytic activity">
    <reaction evidence="15">
        <text>(R)-lactate + 2 Fe(III)-[cytochrome c] = 2 Fe(II)-[cytochrome c] + pyruvate + 2 H(+)</text>
        <dbReference type="Rhea" id="RHEA:13521"/>
        <dbReference type="Rhea" id="RHEA-COMP:10350"/>
        <dbReference type="Rhea" id="RHEA-COMP:14399"/>
        <dbReference type="ChEBI" id="CHEBI:15361"/>
        <dbReference type="ChEBI" id="CHEBI:15378"/>
        <dbReference type="ChEBI" id="CHEBI:16004"/>
        <dbReference type="ChEBI" id="CHEBI:29033"/>
        <dbReference type="ChEBI" id="CHEBI:29034"/>
        <dbReference type="EC" id="1.1.2.4"/>
    </reaction>
</comment>
<dbReference type="Pfam" id="PF01565">
    <property type="entry name" value="FAD_binding_4"/>
    <property type="match status" value="1"/>
</dbReference>
<organism evidence="17 18">
    <name type="scientific">Lobosporangium transversale</name>
    <dbReference type="NCBI Taxonomy" id="64571"/>
    <lineage>
        <taxon>Eukaryota</taxon>
        <taxon>Fungi</taxon>
        <taxon>Fungi incertae sedis</taxon>
        <taxon>Mucoromycota</taxon>
        <taxon>Mortierellomycotina</taxon>
        <taxon>Mortierellomycetes</taxon>
        <taxon>Mortierellales</taxon>
        <taxon>Mortierellaceae</taxon>
        <taxon>Lobosporangium</taxon>
    </lineage>
</organism>
<comment type="catalytic activity">
    <reaction evidence="14">
        <text>(R)-malate + A = oxaloacetate + AH2</text>
        <dbReference type="Rhea" id="RHEA:67460"/>
        <dbReference type="ChEBI" id="CHEBI:13193"/>
        <dbReference type="ChEBI" id="CHEBI:15588"/>
        <dbReference type="ChEBI" id="CHEBI:16452"/>
        <dbReference type="ChEBI" id="CHEBI:17499"/>
    </reaction>
    <physiologicalReaction direction="left-to-right" evidence="14">
        <dbReference type="Rhea" id="RHEA:67461"/>
    </physiologicalReaction>
</comment>
<dbReference type="PANTHER" id="PTHR43716:SF1">
    <property type="entry name" value="D-2-HYDROXYGLUTARATE DEHYDROGENASE, MITOCHONDRIAL"/>
    <property type="match status" value="1"/>
</dbReference>
<keyword evidence="4" id="KW-0285">Flavoprotein</keyword>
<evidence type="ECO:0000256" key="10">
    <source>
        <dbReference type="ARBA" id="ARBA00023128"/>
    </source>
</evidence>
<dbReference type="InterPro" id="IPR051264">
    <property type="entry name" value="FAD-oxidored/transferase_4"/>
</dbReference>
<evidence type="ECO:0000256" key="8">
    <source>
        <dbReference type="ARBA" id="ARBA00022946"/>
    </source>
</evidence>
<accession>A0A1Y2GJY2</accession>
<dbReference type="Gene3D" id="3.30.465.10">
    <property type="match status" value="1"/>
</dbReference>
<proteinExistence type="inferred from homology"/>
<evidence type="ECO:0000256" key="9">
    <source>
        <dbReference type="ARBA" id="ARBA00023002"/>
    </source>
</evidence>
<keyword evidence="5" id="KW-0479">Metal-binding</keyword>
<dbReference type="GO" id="GO:0004458">
    <property type="term" value="F:D-lactate dehydrogenase (cytochrome) activity"/>
    <property type="evidence" value="ECO:0007669"/>
    <property type="project" value="UniProtKB-EC"/>
</dbReference>
<dbReference type="InterPro" id="IPR006094">
    <property type="entry name" value="Oxid_FAD_bind_N"/>
</dbReference>
<dbReference type="EC" id="1.1.99.39" evidence="11"/>
<evidence type="ECO:0000256" key="3">
    <source>
        <dbReference type="ARBA" id="ARBA00008000"/>
    </source>
</evidence>
<dbReference type="FunCoup" id="A0A1Y2GJY2">
    <property type="interactions" value="315"/>
</dbReference>
<dbReference type="SUPFAM" id="SSF56176">
    <property type="entry name" value="FAD-binding/transporter-associated domain-like"/>
    <property type="match status" value="1"/>
</dbReference>
<evidence type="ECO:0000256" key="1">
    <source>
        <dbReference type="ARBA" id="ARBA00001974"/>
    </source>
</evidence>
<dbReference type="GO" id="GO:0071949">
    <property type="term" value="F:FAD binding"/>
    <property type="evidence" value="ECO:0007669"/>
    <property type="project" value="InterPro"/>
</dbReference>
<evidence type="ECO:0000256" key="5">
    <source>
        <dbReference type="ARBA" id="ARBA00022723"/>
    </source>
</evidence>
<evidence type="ECO:0000256" key="6">
    <source>
        <dbReference type="ARBA" id="ARBA00022827"/>
    </source>
</evidence>
<dbReference type="InterPro" id="IPR016166">
    <property type="entry name" value="FAD-bd_PCMH"/>
</dbReference>
<keyword evidence="10" id="KW-0496">Mitochondrion</keyword>
<evidence type="ECO:0000256" key="4">
    <source>
        <dbReference type="ARBA" id="ARBA00022630"/>
    </source>
</evidence>
<evidence type="ECO:0000256" key="15">
    <source>
        <dbReference type="ARBA" id="ARBA00051436"/>
    </source>
</evidence>
<dbReference type="GO" id="GO:0046872">
    <property type="term" value="F:metal ion binding"/>
    <property type="evidence" value="ECO:0007669"/>
    <property type="project" value="UniProtKB-KW"/>
</dbReference>
<keyword evidence="18" id="KW-1185">Reference proteome</keyword>
<keyword evidence="7" id="KW-0862">Zinc</keyword>
<evidence type="ECO:0000313" key="17">
    <source>
        <dbReference type="EMBL" id="ORZ13340.1"/>
    </source>
</evidence>
<dbReference type="FunFam" id="3.30.465.10:FF:000053">
    <property type="entry name" value="D-lactate dehydrogenase (Cytochrome), putative"/>
    <property type="match status" value="1"/>
</dbReference>
<dbReference type="GO" id="GO:0006108">
    <property type="term" value="P:malate metabolic process"/>
    <property type="evidence" value="ECO:0007669"/>
    <property type="project" value="UniProtKB-ARBA"/>
</dbReference>
<dbReference type="InterPro" id="IPR004113">
    <property type="entry name" value="FAD-bd_oxidored_4_C"/>
</dbReference>
<sequence>MLPIKTTVAAARLQSSLRTQGVRSLQQLLPKSSFTTTQIICATKNARLATSFSASFLTSSRTAYASSISGSKLPLTADKYPYLKRNQSYKKLADKDIDYFKSILAPSAISQDEEDLEAFNIDWMQKYRGQSKLVLKPSSTDQVSKILKYCNDNKLAVVPQGGNTGLVGGGVPVFDEIIISTANMNSIRSFDTVSGALVCDAGCILEVLDNYLAEKGYIMPLDLGAKGSCHIGGNVATNAGGLRLLRYGSLHGTVLGLEAVLPDGTILDNLSTLRKDNTGYDLKQLFIGSEGTLGIITGVSIMVPKRSKAVNVALLGVSSFEQVQAAYKRSKDELSEILSAFEFFDGASIDLVKKHLVAGKNDPLESQHPFYVLIETSGSNKDHDDEKLNSFLEGLLTDDIVQDGVMAQDTTQFKNLWAIREGIPEACSKTGSVYKYDLSIPVPVFYQMVEDMRARLDQEGVLGEDKDVRCVVGFGHIGDGNLHLNIAAKNYSEKVTNIIEPYVYEWTAKYAGSISSEHGLGLFKSPHLHYSKSSSMIQLMRRVKDMIDPNGIMNPYKYLPEK</sequence>
<keyword evidence="9" id="KW-0560">Oxidoreductase</keyword>
<keyword evidence="8" id="KW-0809">Transit peptide</keyword>
<evidence type="ECO:0000256" key="13">
    <source>
        <dbReference type="ARBA" id="ARBA00045410"/>
    </source>
</evidence>
<evidence type="ECO:0000256" key="12">
    <source>
        <dbReference type="ARBA" id="ARBA00039639"/>
    </source>
</evidence>
<evidence type="ECO:0000256" key="11">
    <source>
        <dbReference type="ARBA" id="ARBA00039003"/>
    </source>
</evidence>
<dbReference type="GO" id="GO:0051990">
    <property type="term" value="F:(R)-2-hydroxyglutarate dehydrogenase activity"/>
    <property type="evidence" value="ECO:0007669"/>
    <property type="project" value="UniProtKB-EC"/>
</dbReference>
<comment type="cofactor">
    <cofactor evidence="1">
        <name>FAD</name>
        <dbReference type="ChEBI" id="CHEBI:57692"/>
    </cofactor>
</comment>
<dbReference type="FunFam" id="3.30.70.2740:FF:000002">
    <property type="entry name" value="D-2-hydroxyglutarate dehydrogenase mitochondrial"/>
    <property type="match status" value="1"/>
</dbReference>
<dbReference type="Gene3D" id="3.30.43.10">
    <property type="entry name" value="Uridine Diphospho-n-acetylenolpyruvylglucosamine Reductase, domain 2"/>
    <property type="match status" value="1"/>
</dbReference>
<evidence type="ECO:0000256" key="7">
    <source>
        <dbReference type="ARBA" id="ARBA00022833"/>
    </source>
</evidence>
<dbReference type="Proteomes" id="UP000193648">
    <property type="component" value="Unassembled WGS sequence"/>
</dbReference>
<dbReference type="InterPro" id="IPR016169">
    <property type="entry name" value="FAD-bd_PCMH_sub2"/>
</dbReference>
<keyword evidence="6" id="KW-0274">FAD</keyword>
<dbReference type="OrthoDB" id="5332616at2759"/>
<feature type="domain" description="FAD-binding PCMH-type" evidence="16">
    <location>
        <begin position="127"/>
        <end position="306"/>
    </location>
</feature>
<dbReference type="InParanoid" id="A0A1Y2GJY2"/>
<dbReference type="InterPro" id="IPR016167">
    <property type="entry name" value="FAD-bd_PCMH_sub1"/>
</dbReference>
<reference evidence="17 18" key="1">
    <citation type="submission" date="2016-07" db="EMBL/GenBank/DDBJ databases">
        <title>Pervasive Adenine N6-methylation of Active Genes in Fungi.</title>
        <authorList>
            <consortium name="DOE Joint Genome Institute"/>
            <person name="Mondo S.J."/>
            <person name="Dannebaum R.O."/>
            <person name="Kuo R.C."/>
            <person name="Labutti K."/>
            <person name="Haridas S."/>
            <person name="Kuo A."/>
            <person name="Salamov A."/>
            <person name="Ahrendt S.R."/>
            <person name="Lipzen A."/>
            <person name="Sullivan W."/>
            <person name="Andreopoulos W.B."/>
            <person name="Clum A."/>
            <person name="Lindquist E."/>
            <person name="Daum C."/>
            <person name="Ramamoorthy G.K."/>
            <person name="Gryganskyi A."/>
            <person name="Culley D."/>
            <person name="Magnuson J.K."/>
            <person name="James T.Y."/>
            <person name="O'Malley M.A."/>
            <person name="Stajich J.E."/>
            <person name="Spatafora J.W."/>
            <person name="Visel A."/>
            <person name="Grigoriev I.V."/>
        </authorList>
    </citation>
    <scope>NUCLEOTIDE SEQUENCE [LARGE SCALE GENOMIC DNA]</scope>
    <source>
        <strain evidence="17 18">NRRL 3116</strain>
    </source>
</reference>
<dbReference type="RefSeq" id="XP_021880421.1">
    <property type="nucleotide sequence ID" value="XM_022024490.1"/>
</dbReference>
<gene>
    <name evidence="17" type="ORF">BCR41DRAFT_355466</name>
</gene>
<comment type="similarity">
    <text evidence="3">Belongs to the FAD-binding oxidoreductase/transferase type 4 family.</text>
</comment>
<dbReference type="PROSITE" id="PS51387">
    <property type="entry name" value="FAD_PCMH"/>
    <property type="match status" value="1"/>
</dbReference>
<dbReference type="InterPro" id="IPR036318">
    <property type="entry name" value="FAD-bd_PCMH-like_sf"/>
</dbReference>
<comment type="caution">
    <text evidence="17">The sequence shown here is derived from an EMBL/GenBank/DDBJ whole genome shotgun (WGS) entry which is preliminary data.</text>
</comment>
<evidence type="ECO:0000256" key="14">
    <source>
        <dbReference type="ARBA" id="ARBA00049267"/>
    </source>
</evidence>
<dbReference type="AlphaFoldDB" id="A0A1Y2GJY2"/>
<dbReference type="GeneID" id="33566334"/>
<protein>
    <recommendedName>
        <fullName evidence="12">D-2-hydroxyglutarate dehydrogenase, mitochondrial</fullName>
        <ecNumber evidence="11">1.1.99.39</ecNumber>
    </recommendedName>
</protein>